<dbReference type="InterPro" id="IPR017871">
    <property type="entry name" value="ABC_transporter-like_CS"/>
</dbReference>
<proteinExistence type="predicted"/>
<dbReference type="EMBL" id="JAMOIL010000013">
    <property type="protein sequence ID" value="MCM0620921.1"/>
    <property type="molecule type" value="Genomic_DNA"/>
</dbReference>
<keyword evidence="2 5" id="KW-0067">ATP-binding</keyword>
<dbReference type="InterPro" id="IPR015854">
    <property type="entry name" value="ABC_transpr_LolD-like"/>
</dbReference>
<evidence type="ECO:0000313" key="6">
    <source>
        <dbReference type="Proteomes" id="UP001139485"/>
    </source>
</evidence>
<dbReference type="GO" id="GO:0005524">
    <property type="term" value="F:ATP binding"/>
    <property type="evidence" value="ECO:0007669"/>
    <property type="project" value="UniProtKB-KW"/>
</dbReference>
<dbReference type="PANTHER" id="PTHR24220">
    <property type="entry name" value="IMPORT ATP-BINDING PROTEIN"/>
    <property type="match status" value="1"/>
</dbReference>
<feature type="region of interest" description="Disordered" evidence="3">
    <location>
        <begin position="1"/>
        <end position="36"/>
    </location>
</feature>
<evidence type="ECO:0000259" key="4">
    <source>
        <dbReference type="PROSITE" id="PS50893"/>
    </source>
</evidence>
<accession>A0A9X2D7R2</accession>
<dbReference type="Proteomes" id="UP001139485">
    <property type="component" value="Unassembled WGS sequence"/>
</dbReference>
<organism evidence="5 6">
    <name type="scientific">Nocardioides bruguierae</name>
    <dbReference type="NCBI Taxonomy" id="2945102"/>
    <lineage>
        <taxon>Bacteria</taxon>
        <taxon>Bacillati</taxon>
        <taxon>Actinomycetota</taxon>
        <taxon>Actinomycetes</taxon>
        <taxon>Propionibacteriales</taxon>
        <taxon>Nocardioidaceae</taxon>
        <taxon>Nocardioides</taxon>
    </lineage>
</organism>
<keyword evidence="1" id="KW-0547">Nucleotide-binding</keyword>
<dbReference type="SUPFAM" id="SSF52540">
    <property type="entry name" value="P-loop containing nucleoside triphosphate hydrolases"/>
    <property type="match status" value="1"/>
</dbReference>
<dbReference type="AlphaFoldDB" id="A0A9X2D7R2"/>
<dbReference type="RefSeq" id="WP_250827443.1">
    <property type="nucleotide sequence ID" value="NZ_JAMOIL010000013.1"/>
</dbReference>
<dbReference type="GO" id="GO:0016887">
    <property type="term" value="F:ATP hydrolysis activity"/>
    <property type="evidence" value="ECO:0007669"/>
    <property type="project" value="InterPro"/>
</dbReference>
<dbReference type="GO" id="GO:0005886">
    <property type="term" value="C:plasma membrane"/>
    <property type="evidence" value="ECO:0007669"/>
    <property type="project" value="TreeGrafter"/>
</dbReference>
<dbReference type="InterPro" id="IPR003593">
    <property type="entry name" value="AAA+_ATPase"/>
</dbReference>
<dbReference type="PROSITE" id="PS50893">
    <property type="entry name" value="ABC_TRANSPORTER_2"/>
    <property type="match status" value="1"/>
</dbReference>
<evidence type="ECO:0000256" key="1">
    <source>
        <dbReference type="ARBA" id="ARBA00022741"/>
    </source>
</evidence>
<keyword evidence="6" id="KW-1185">Reference proteome</keyword>
<feature type="compositionally biased region" description="Polar residues" evidence="3">
    <location>
        <begin position="1"/>
        <end position="15"/>
    </location>
</feature>
<dbReference type="GO" id="GO:0022857">
    <property type="term" value="F:transmembrane transporter activity"/>
    <property type="evidence" value="ECO:0007669"/>
    <property type="project" value="TreeGrafter"/>
</dbReference>
<reference evidence="5" key="1">
    <citation type="submission" date="2022-05" db="EMBL/GenBank/DDBJ databases">
        <authorList>
            <person name="Tuo L."/>
        </authorList>
    </citation>
    <scope>NUCLEOTIDE SEQUENCE</scope>
    <source>
        <strain evidence="5">BSK12Z-4</strain>
    </source>
</reference>
<protein>
    <submittedName>
        <fullName evidence="5">ATP-binding cassette domain-containing protein</fullName>
    </submittedName>
</protein>
<feature type="region of interest" description="Disordered" evidence="3">
    <location>
        <begin position="254"/>
        <end position="322"/>
    </location>
</feature>
<evidence type="ECO:0000256" key="2">
    <source>
        <dbReference type="ARBA" id="ARBA00022840"/>
    </source>
</evidence>
<dbReference type="PROSITE" id="PS00211">
    <property type="entry name" value="ABC_TRANSPORTER_1"/>
    <property type="match status" value="1"/>
</dbReference>
<feature type="compositionally biased region" description="Low complexity" evidence="3">
    <location>
        <begin position="263"/>
        <end position="278"/>
    </location>
</feature>
<dbReference type="InterPro" id="IPR003439">
    <property type="entry name" value="ABC_transporter-like_ATP-bd"/>
</dbReference>
<name>A0A9X2D7R2_9ACTN</name>
<comment type="caution">
    <text evidence="5">The sequence shown here is derived from an EMBL/GenBank/DDBJ whole genome shotgun (WGS) entry which is preliminary data.</text>
</comment>
<evidence type="ECO:0000256" key="3">
    <source>
        <dbReference type="SAM" id="MobiDB-lite"/>
    </source>
</evidence>
<gene>
    <name evidence="5" type="ORF">M8330_11530</name>
</gene>
<sequence length="322" mass="32661">MSTTEPTTPEQTADQKNAEQKTEGASGSPLAEQPVAAPADLVVTGVTHEAGRRTLLADVEVRFPAGSMTALSGPSGSGKTTLLSVAGGLLRPTAGSATHGAEPTWTGTGDPRPDVAFVLQVYGLVPVLSAAENVSVALRARGVAPEAADEQALAALARFGIADLGARQVEELSGGQMQRVALARGLAVGAAVLLADEPTSELDETNRGHVLAELRREADRGAVVVVATHDPAVVEACDGHVALDDGRVVLDEAAEAPQDRSTQDTSATDTPATDTPATDTDEAAPGEVPPVEGAPVPEAPAAAAEPETDDDHAAFRRPPGAP</sequence>
<dbReference type="Pfam" id="PF00005">
    <property type="entry name" value="ABC_tran"/>
    <property type="match status" value="1"/>
</dbReference>
<evidence type="ECO:0000313" key="5">
    <source>
        <dbReference type="EMBL" id="MCM0620921.1"/>
    </source>
</evidence>
<dbReference type="InterPro" id="IPR027417">
    <property type="entry name" value="P-loop_NTPase"/>
</dbReference>
<feature type="compositionally biased region" description="Low complexity" evidence="3">
    <location>
        <begin position="285"/>
        <end position="305"/>
    </location>
</feature>
<dbReference type="Gene3D" id="3.40.50.300">
    <property type="entry name" value="P-loop containing nucleotide triphosphate hydrolases"/>
    <property type="match status" value="1"/>
</dbReference>
<feature type="domain" description="ABC transporter" evidence="4">
    <location>
        <begin position="41"/>
        <end position="270"/>
    </location>
</feature>
<dbReference type="SMART" id="SM00382">
    <property type="entry name" value="AAA"/>
    <property type="match status" value="1"/>
</dbReference>